<dbReference type="InterPro" id="IPR043972">
    <property type="entry name" value="FUZ/MON1/HPS1_longin_1"/>
</dbReference>
<reference evidence="4" key="2">
    <citation type="submission" date="2020-05" db="UniProtKB">
        <authorList>
            <consortium name="EnsemblMetazoa"/>
        </authorList>
    </citation>
    <scope>IDENTIFICATION</scope>
    <source>
        <strain evidence="4">Indian</strain>
    </source>
</reference>
<dbReference type="PANTHER" id="PTHR12761:SF1">
    <property type="entry name" value="BLOC-3 COMPLEX MEMBER HPS1"/>
    <property type="match status" value="1"/>
</dbReference>
<accession>A0A182YEB3</accession>
<name>A0A182YEB3_ANOST</name>
<feature type="domain" description="FUZ/MON1/HPS1 first Longin" evidence="1">
    <location>
        <begin position="4"/>
        <end position="147"/>
    </location>
</feature>
<dbReference type="Proteomes" id="UP000076408">
    <property type="component" value="Unassembled WGS sequence"/>
</dbReference>
<dbReference type="VEuPathDB" id="VectorBase:ASTEI20_031140"/>
<dbReference type="Pfam" id="PF19037">
    <property type="entry name" value="Fuz_longin_2"/>
    <property type="match status" value="1"/>
</dbReference>
<evidence type="ECO:0000259" key="2">
    <source>
        <dbReference type="Pfam" id="PF19037"/>
    </source>
</evidence>
<dbReference type="AlphaFoldDB" id="A0A182YEB3"/>
<evidence type="ECO:0000259" key="1">
    <source>
        <dbReference type="Pfam" id="PF19036"/>
    </source>
</evidence>
<dbReference type="PANTHER" id="PTHR12761">
    <property type="entry name" value="HERMANSKY-PUDLAK SYNDROME PROTEIN 1"/>
    <property type="match status" value="1"/>
</dbReference>
<keyword evidence="5" id="KW-1185">Reference proteome</keyword>
<dbReference type="InterPro" id="IPR043971">
    <property type="entry name" value="FUZ/MON1/HPS1_longin_2"/>
</dbReference>
<feature type="domain" description="FUZ/MON1/HPS1 third Longin" evidence="3">
    <location>
        <begin position="458"/>
        <end position="579"/>
    </location>
</feature>
<dbReference type="Pfam" id="PF19038">
    <property type="entry name" value="Fuz_longin_3"/>
    <property type="match status" value="1"/>
</dbReference>
<dbReference type="VEuPathDB" id="VectorBase:ASTE008258"/>
<evidence type="ECO:0000313" key="4">
    <source>
        <dbReference type="EnsemblMetazoa" id="ASTEI06799-PA"/>
    </source>
</evidence>
<dbReference type="VEuPathDB" id="VectorBase:ASTEI06799"/>
<reference evidence="5" key="1">
    <citation type="journal article" date="2014" name="Genome Biol.">
        <title>Genome analysis of a major urban malaria vector mosquito, Anopheles stephensi.</title>
        <authorList>
            <person name="Jiang X."/>
            <person name="Peery A."/>
            <person name="Hall A.B."/>
            <person name="Sharma A."/>
            <person name="Chen X.G."/>
            <person name="Waterhouse R.M."/>
            <person name="Komissarov A."/>
            <person name="Riehle M.M."/>
            <person name="Shouche Y."/>
            <person name="Sharakhova M.V."/>
            <person name="Lawson D."/>
            <person name="Pakpour N."/>
            <person name="Arensburger P."/>
            <person name="Davidson V.L."/>
            <person name="Eiglmeier K."/>
            <person name="Emrich S."/>
            <person name="George P."/>
            <person name="Kennedy R.C."/>
            <person name="Mane S.P."/>
            <person name="Maslen G."/>
            <person name="Oringanje C."/>
            <person name="Qi Y."/>
            <person name="Settlage R."/>
            <person name="Tojo M."/>
            <person name="Tubio J.M."/>
            <person name="Unger M.F."/>
            <person name="Wang B."/>
            <person name="Vernick K.D."/>
            <person name="Ribeiro J.M."/>
            <person name="James A.A."/>
            <person name="Michel K."/>
            <person name="Riehle M.A."/>
            <person name="Luckhart S."/>
            <person name="Sharakhov I.V."/>
            <person name="Tu Z."/>
        </authorList>
    </citation>
    <scope>NUCLEOTIDE SEQUENCE [LARGE SCALE GENOMIC DNA]</scope>
    <source>
        <strain evidence="5">Indian</strain>
    </source>
</reference>
<dbReference type="InterPro" id="IPR026053">
    <property type="entry name" value="HPS1"/>
</dbReference>
<dbReference type="Pfam" id="PF19036">
    <property type="entry name" value="Fuz_longin_1"/>
    <property type="match status" value="1"/>
</dbReference>
<dbReference type="GO" id="GO:0005085">
    <property type="term" value="F:guanyl-nucleotide exchange factor activity"/>
    <property type="evidence" value="ECO:0007669"/>
    <property type="project" value="TreeGrafter"/>
</dbReference>
<proteinExistence type="predicted"/>
<dbReference type="GO" id="GO:0031085">
    <property type="term" value="C:BLOC-3 complex"/>
    <property type="evidence" value="ECO:0007669"/>
    <property type="project" value="TreeGrafter"/>
</dbReference>
<protein>
    <recommendedName>
        <fullName evidence="6">Hermansky-Pudlak syndrome 1 protein homolog</fullName>
    </recommendedName>
</protein>
<sequence length="591" mass="67551">MEGILVFDQTNDLIYHNFNEAMREKMSKQAYDLGLLDEESACPTQELNSNVLIQIFSPLLASQRIMMCQFDNAYTSIQMDNNLNVVFDEFLGYIFLEISTKEVDLVKRELGAFIAFTKYICGPNIFSIKSDASRVEHLTELILTYRELYTVNQGVLMEAIEQLLVNVDVKNAVVTALQAATDRLKQDPHAQRSHSLLFVGSKFLARYSTRQAQELAAVDMLFLNLLCQMHTRRSERQRIVSQIVFLQGNVHQAYAGCVPHIVHVVHLFEHVSLVLVIEHAHTALASHLYDVYFALHKLQNLQMQFDLDNLRGAFDALDTYTKHTQDALRKVKSNNAEVDECVRTFGARWDTLRKKYTDYFKTSDNALIVKIESNMPLFVESVKELFRLLCASCATLEHGLQRVTDIADVAEGSLSEVFVFLHAKSQKNFTMGSYPFPMITYMEEFPGMVHFMHIDRYNGRIIWSMVDFSRNYLDKGYMSMIWKDVTFSYAYFLWFEDEHGATLKPNEPPNHGAVLPATKPSLIAGILAGDYYQRLIETCFPRTPSGKVRCYELFLVHLGLVTSTIVLEHCRRLAVTITDLTGCIGNPIDLL</sequence>
<dbReference type="InterPro" id="IPR043970">
    <property type="entry name" value="FUZ/MON1/HPS1_longin_3"/>
</dbReference>
<evidence type="ECO:0000259" key="3">
    <source>
        <dbReference type="Pfam" id="PF19038"/>
    </source>
</evidence>
<dbReference type="EnsemblMetazoa" id="ASTEI06799-RA">
    <property type="protein sequence ID" value="ASTEI06799-PA"/>
    <property type="gene ID" value="ASTEI06799"/>
</dbReference>
<dbReference type="OMA" id="GLVHFMY"/>
<feature type="domain" description="FUZ/MON1/HPS1 second Longin" evidence="2">
    <location>
        <begin position="192"/>
        <end position="290"/>
    </location>
</feature>
<evidence type="ECO:0008006" key="6">
    <source>
        <dbReference type="Google" id="ProtNLM"/>
    </source>
</evidence>
<evidence type="ECO:0000313" key="5">
    <source>
        <dbReference type="Proteomes" id="UP000076408"/>
    </source>
</evidence>
<dbReference type="GO" id="GO:0016192">
    <property type="term" value="P:vesicle-mediated transport"/>
    <property type="evidence" value="ECO:0007669"/>
    <property type="project" value="InterPro"/>
</dbReference>
<dbReference type="STRING" id="30069.A0A182YEB3"/>
<organism evidence="4 5">
    <name type="scientific">Anopheles stephensi</name>
    <name type="common">Indo-Pakistan malaria mosquito</name>
    <dbReference type="NCBI Taxonomy" id="30069"/>
    <lineage>
        <taxon>Eukaryota</taxon>
        <taxon>Metazoa</taxon>
        <taxon>Ecdysozoa</taxon>
        <taxon>Arthropoda</taxon>
        <taxon>Hexapoda</taxon>
        <taxon>Insecta</taxon>
        <taxon>Pterygota</taxon>
        <taxon>Neoptera</taxon>
        <taxon>Endopterygota</taxon>
        <taxon>Diptera</taxon>
        <taxon>Nematocera</taxon>
        <taxon>Culicoidea</taxon>
        <taxon>Culicidae</taxon>
        <taxon>Anophelinae</taxon>
        <taxon>Anopheles</taxon>
    </lineage>
</organism>